<gene>
    <name evidence="2" type="ORF">CFOL_v3_23659</name>
</gene>
<keyword evidence="3" id="KW-1185">Reference proteome</keyword>
<sequence>MSSKSNSPFKFKQSYSQKRQLSPTITNTPTDKTLISSPKSLTTIYSDIVKRQNTTISQSGTSRIIATQNPERSFYRHIKNPYSQFLFIIEPEYRKNCKTPLDIAKRVFSKGWNYYNNHPQKTQIFYEFIVVDTDSIKISPKFDPNNLELITHTSVFIQKIITITEWGQPPHHYKHFSSYFDIPFYNYFDYIQAWHHAFLFQNIEDRHSWFFCFDKTFNAKQIIPYWFMDWWTFYGPNQDILPPYVEEALYTFANNTEDNPFSPIMTSFFIHCKLSWIMYWDYNIEEAPRTLPTLHRQSWTKWWNKYDLSKCTPATILQSLKSKPSKSQTKQDQHLTLRKSQIQTAIVSSSSKKELEEQIKKLLAYIPDEDDNKEYITSTINLGDDEDFIPVSRSRKGK</sequence>
<dbReference type="Proteomes" id="UP000187406">
    <property type="component" value="Unassembled WGS sequence"/>
</dbReference>
<feature type="region of interest" description="Disordered" evidence="1">
    <location>
        <begin position="1"/>
        <end position="32"/>
    </location>
</feature>
<dbReference type="AlphaFoldDB" id="A0A1Q3CJA6"/>
<comment type="caution">
    <text evidence="2">The sequence shown here is derived from an EMBL/GenBank/DDBJ whole genome shotgun (WGS) entry which is preliminary data.</text>
</comment>
<organism evidence="2 3">
    <name type="scientific">Cephalotus follicularis</name>
    <name type="common">Albany pitcher plant</name>
    <dbReference type="NCBI Taxonomy" id="3775"/>
    <lineage>
        <taxon>Eukaryota</taxon>
        <taxon>Viridiplantae</taxon>
        <taxon>Streptophyta</taxon>
        <taxon>Embryophyta</taxon>
        <taxon>Tracheophyta</taxon>
        <taxon>Spermatophyta</taxon>
        <taxon>Magnoliopsida</taxon>
        <taxon>eudicotyledons</taxon>
        <taxon>Gunneridae</taxon>
        <taxon>Pentapetalae</taxon>
        <taxon>rosids</taxon>
        <taxon>fabids</taxon>
        <taxon>Oxalidales</taxon>
        <taxon>Cephalotaceae</taxon>
        <taxon>Cephalotus</taxon>
    </lineage>
</organism>
<name>A0A1Q3CJA6_CEPFO</name>
<evidence type="ECO:0000313" key="2">
    <source>
        <dbReference type="EMBL" id="GAV80198.1"/>
    </source>
</evidence>
<evidence type="ECO:0000256" key="1">
    <source>
        <dbReference type="SAM" id="MobiDB-lite"/>
    </source>
</evidence>
<proteinExistence type="predicted"/>
<protein>
    <submittedName>
        <fullName evidence="2">Uncharacterized protein</fullName>
    </submittedName>
</protein>
<reference evidence="3" key="1">
    <citation type="submission" date="2016-04" db="EMBL/GenBank/DDBJ databases">
        <title>Cephalotus genome sequencing.</title>
        <authorList>
            <person name="Fukushima K."/>
            <person name="Hasebe M."/>
            <person name="Fang X."/>
        </authorList>
    </citation>
    <scope>NUCLEOTIDE SEQUENCE [LARGE SCALE GENOMIC DNA]</scope>
    <source>
        <strain evidence="3">cv. St1</strain>
    </source>
</reference>
<dbReference type="OrthoDB" id="1743486at2759"/>
<evidence type="ECO:0000313" key="3">
    <source>
        <dbReference type="Proteomes" id="UP000187406"/>
    </source>
</evidence>
<dbReference type="PANTHER" id="PTHR48434:SF1">
    <property type="entry name" value="(RAPE) HYPOTHETICAL PROTEIN"/>
    <property type="match status" value="1"/>
</dbReference>
<accession>A0A1Q3CJA6</accession>
<dbReference type="EMBL" id="BDDD01002136">
    <property type="protein sequence ID" value="GAV80198.1"/>
    <property type="molecule type" value="Genomic_DNA"/>
</dbReference>
<dbReference type="InParanoid" id="A0A1Q3CJA6"/>
<dbReference type="PANTHER" id="PTHR48434">
    <property type="entry name" value="(RAPE) HYPOTHETICAL PROTEIN"/>
    <property type="match status" value="1"/>
</dbReference>